<dbReference type="STRING" id="71139.A0A059ALG9"/>
<dbReference type="eggNOG" id="ENOG502QPVJ">
    <property type="taxonomic scope" value="Eukaryota"/>
</dbReference>
<name>A0A059ALG9_EUCGR</name>
<keyword evidence="2" id="KW-1133">Transmembrane helix</keyword>
<gene>
    <name evidence="3" type="ORF">EUGRSUZ_I00220</name>
</gene>
<dbReference type="PANTHER" id="PTHR31170">
    <property type="entry name" value="BNAC04G53230D PROTEIN"/>
    <property type="match status" value="1"/>
</dbReference>
<accession>A0A059ALG9</accession>
<sequence>MALNPNIELSRTVPHEPQQETSEDRQIEIETDGGENQRKGEPRPLESQWMISINDILAGAKLDNGACSWAKRSIYRIPHYLKDGQTKACVPQIVSLGPYYHGDERLREKDKDKWRGLVCMLERKNQKIEEYLDAVKQVEERARACYEGVITMSSEEFVMMMVLDGCFVIELFWGWSNGFDKLGYTQDDPVFSELRSLMHLIQRDMILLENQIPLFILDLLFNLQCGQPNHDELLAKLALKFLHPLRPTECPFHCVGSKRLESNPLANEDELQEWAVHCLVSFQPSLSRSSTKRAVHCLELFRRSLLCLGPRWAATLELSQIGQPVINCVTELRKKGIKFKKGEDGTLEFPWLKIEETTLSLFLNLIAFEQCHFDCDNDVTSYLFFMDKLINSAKDVEHLHDCGIMDHWLGSDAEAANLFNQLCKEVVLVEDVSYLSKLSKDVNTYSGNKWNCWIASLKLKYFSNPWSIISLIAAFILLMLTLAQTFYGVYGYYKPRS</sequence>
<protein>
    <submittedName>
        <fullName evidence="3">Uncharacterized protein</fullName>
    </submittedName>
</protein>
<evidence type="ECO:0000256" key="2">
    <source>
        <dbReference type="SAM" id="Phobius"/>
    </source>
</evidence>
<keyword evidence="2" id="KW-0472">Membrane</keyword>
<dbReference type="EMBL" id="KK198761">
    <property type="protein sequence ID" value="KCW54250.1"/>
    <property type="molecule type" value="Genomic_DNA"/>
</dbReference>
<dbReference type="Pfam" id="PF03140">
    <property type="entry name" value="DUF247"/>
    <property type="match status" value="1"/>
</dbReference>
<feature type="region of interest" description="Disordered" evidence="1">
    <location>
        <begin position="1"/>
        <end position="44"/>
    </location>
</feature>
<dbReference type="InterPro" id="IPR004158">
    <property type="entry name" value="DUF247_pln"/>
</dbReference>
<evidence type="ECO:0000313" key="3">
    <source>
        <dbReference type="EMBL" id="KCW54250.1"/>
    </source>
</evidence>
<evidence type="ECO:0000256" key="1">
    <source>
        <dbReference type="SAM" id="MobiDB-lite"/>
    </source>
</evidence>
<dbReference type="PANTHER" id="PTHR31170:SF25">
    <property type="entry name" value="BNAA09G04570D PROTEIN"/>
    <property type="match status" value="1"/>
</dbReference>
<reference evidence="3" key="1">
    <citation type="submission" date="2013-07" db="EMBL/GenBank/DDBJ databases">
        <title>The genome of Eucalyptus grandis.</title>
        <authorList>
            <person name="Schmutz J."/>
            <person name="Hayes R."/>
            <person name="Myburg A."/>
            <person name="Tuskan G."/>
            <person name="Grattapaglia D."/>
            <person name="Rokhsar D.S."/>
        </authorList>
    </citation>
    <scope>NUCLEOTIDE SEQUENCE</scope>
    <source>
        <tissue evidence="3">Leaf extractions</tissue>
    </source>
</reference>
<feature type="compositionally biased region" description="Basic and acidic residues" evidence="1">
    <location>
        <begin position="13"/>
        <end position="28"/>
    </location>
</feature>
<proteinExistence type="predicted"/>
<dbReference type="AlphaFoldDB" id="A0A059ALG9"/>
<feature type="transmembrane region" description="Helical" evidence="2">
    <location>
        <begin position="466"/>
        <end position="493"/>
    </location>
</feature>
<feature type="compositionally biased region" description="Basic and acidic residues" evidence="1">
    <location>
        <begin position="35"/>
        <end position="44"/>
    </location>
</feature>
<dbReference type="Gramene" id="KCW54250">
    <property type="protein sequence ID" value="KCW54250"/>
    <property type="gene ID" value="EUGRSUZ_I00220"/>
</dbReference>
<organism evidence="3">
    <name type="scientific">Eucalyptus grandis</name>
    <name type="common">Flooded gum</name>
    <dbReference type="NCBI Taxonomy" id="71139"/>
    <lineage>
        <taxon>Eukaryota</taxon>
        <taxon>Viridiplantae</taxon>
        <taxon>Streptophyta</taxon>
        <taxon>Embryophyta</taxon>
        <taxon>Tracheophyta</taxon>
        <taxon>Spermatophyta</taxon>
        <taxon>Magnoliopsida</taxon>
        <taxon>eudicotyledons</taxon>
        <taxon>Gunneridae</taxon>
        <taxon>Pentapetalae</taxon>
        <taxon>rosids</taxon>
        <taxon>malvids</taxon>
        <taxon>Myrtales</taxon>
        <taxon>Myrtaceae</taxon>
        <taxon>Myrtoideae</taxon>
        <taxon>Eucalypteae</taxon>
        <taxon>Eucalyptus</taxon>
    </lineage>
</organism>
<keyword evidence="2" id="KW-0812">Transmembrane</keyword>
<dbReference type="InParanoid" id="A0A059ALG9"/>